<dbReference type="EMBL" id="JAYGJQ010000001">
    <property type="protein sequence ID" value="MEA9355202.1"/>
    <property type="molecule type" value="Genomic_DNA"/>
</dbReference>
<evidence type="ECO:0000256" key="1">
    <source>
        <dbReference type="SAM" id="Phobius"/>
    </source>
</evidence>
<evidence type="ECO:0000313" key="2">
    <source>
        <dbReference type="EMBL" id="MEA9355202.1"/>
    </source>
</evidence>
<gene>
    <name evidence="2" type="ORF">SHI21_03275</name>
</gene>
<comment type="caution">
    <text evidence="2">The sequence shown here is derived from an EMBL/GenBank/DDBJ whole genome shotgun (WGS) entry which is preliminary data.</text>
</comment>
<name>A0ABU5VRF9_9BACT</name>
<accession>A0ABU5VRF9</accession>
<protein>
    <recommendedName>
        <fullName evidence="4">DUF1640 domain-containing protein</fullName>
    </recommendedName>
</protein>
<proteinExistence type="predicted"/>
<keyword evidence="1" id="KW-1133">Transmembrane helix</keyword>
<organism evidence="2 3">
    <name type="scientific">Bacteriovorax antarcticus</name>
    <dbReference type="NCBI Taxonomy" id="3088717"/>
    <lineage>
        <taxon>Bacteria</taxon>
        <taxon>Pseudomonadati</taxon>
        <taxon>Bdellovibrionota</taxon>
        <taxon>Bacteriovoracia</taxon>
        <taxon>Bacteriovoracales</taxon>
        <taxon>Bacteriovoracaceae</taxon>
        <taxon>Bacteriovorax</taxon>
    </lineage>
</organism>
<keyword evidence="1" id="KW-0472">Membrane</keyword>
<feature type="transmembrane region" description="Helical" evidence="1">
    <location>
        <begin position="83"/>
        <end position="104"/>
    </location>
</feature>
<evidence type="ECO:0008006" key="4">
    <source>
        <dbReference type="Google" id="ProtNLM"/>
    </source>
</evidence>
<dbReference type="Proteomes" id="UP001302274">
    <property type="component" value="Unassembled WGS sequence"/>
</dbReference>
<evidence type="ECO:0000313" key="3">
    <source>
        <dbReference type="Proteomes" id="UP001302274"/>
    </source>
</evidence>
<dbReference type="RefSeq" id="WP_323574690.1">
    <property type="nucleotide sequence ID" value="NZ_JAYGJQ010000001.1"/>
</dbReference>
<sequence length="105" mass="12739">MSARMFENQLFDHWLQQKSQEILSKMDKEKVTTEDMLILTLKAQTNHFHHMDVEFREEFKKIDTRFDKLEKKFDQRLDRMNTLLMWGFGLIFTSMLGLFIKTFLG</sequence>
<keyword evidence="3" id="KW-1185">Reference proteome</keyword>
<reference evidence="2 3" key="1">
    <citation type="submission" date="2023-11" db="EMBL/GenBank/DDBJ databases">
        <title>A Novel Polar Bacteriovorax (B. antarcticus) Isolated from the Biocrust in Antarctica.</title>
        <authorList>
            <person name="Mun W."/>
            <person name="Choi S.Y."/>
            <person name="Mitchell R.J."/>
        </authorList>
    </citation>
    <scope>NUCLEOTIDE SEQUENCE [LARGE SCALE GENOMIC DNA]</scope>
    <source>
        <strain evidence="2 3">PP10</strain>
    </source>
</reference>
<keyword evidence="1" id="KW-0812">Transmembrane</keyword>